<accession>A0ABU6AM75</accession>
<dbReference type="SUPFAM" id="SSF47413">
    <property type="entry name" value="lambda repressor-like DNA-binding domains"/>
    <property type="match status" value="1"/>
</dbReference>
<comment type="caution">
    <text evidence="2">The sequence shown here is derived from an EMBL/GenBank/DDBJ whole genome shotgun (WGS) entry which is preliminary data.</text>
</comment>
<evidence type="ECO:0000313" key="2">
    <source>
        <dbReference type="EMBL" id="MEB3508558.1"/>
    </source>
</evidence>
<proteinExistence type="predicted"/>
<organism evidence="2 3">
    <name type="scientific">Nocardia implantans</name>
    <dbReference type="NCBI Taxonomy" id="3108168"/>
    <lineage>
        <taxon>Bacteria</taxon>
        <taxon>Bacillati</taxon>
        <taxon>Actinomycetota</taxon>
        <taxon>Actinomycetes</taxon>
        <taxon>Mycobacteriales</taxon>
        <taxon>Nocardiaceae</taxon>
        <taxon>Nocardia</taxon>
    </lineage>
</organism>
<dbReference type="InterPro" id="IPR043917">
    <property type="entry name" value="DUF5753"/>
</dbReference>
<sequence>MAAEAGSGSTIPRRLLARQLRALRDNARVSSETARKEIGVSQQTFWRMETGQPVKINRLFIEHLCKIYGTDEKTKAALLALRDEAQNKSWWHAYSDAIPKDFDLFVGLEQAASSLVGYQPTLLPGLLQTTEYRQALIWVERPNISTADVNLRLELASRRRDRITSRTAPLNLDVIVNEAALRHAVGGAAVMESQLHHLASVGSRPNVSVRIVPIDARTHPGLFVGAFTILEFPPHKTTHLTEPPVVYVEGYTGDLYLEKGEEVAQYRKAFSDIERSALSREQSRNLFLEIAEEYARGR</sequence>
<evidence type="ECO:0000259" key="1">
    <source>
        <dbReference type="Pfam" id="PF19054"/>
    </source>
</evidence>
<reference evidence="2 3" key="1">
    <citation type="submission" date="2023-12" db="EMBL/GenBank/DDBJ databases">
        <title>novel species in genus Nocarida.</title>
        <authorList>
            <person name="Li Z."/>
        </authorList>
    </citation>
    <scope>NUCLEOTIDE SEQUENCE [LARGE SCALE GENOMIC DNA]</scope>
    <source>
        <strain evidence="2 3">CDC186</strain>
    </source>
</reference>
<dbReference type="RefSeq" id="WP_195080878.1">
    <property type="nucleotide sequence ID" value="NZ_JAYKYQ010000001.1"/>
</dbReference>
<dbReference type="Pfam" id="PF13560">
    <property type="entry name" value="HTH_31"/>
    <property type="match status" value="1"/>
</dbReference>
<keyword evidence="3" id="KW-1185">Reference proteome</keyword>
<feature type="domain" description="DUF5753" evidence="1">
    <location>
        <begin position="103"/>
        <end position="286"/>
    </location>
</feature>
<name>A0ABU6AM75_9NOCA</name>
<dbReference type="Pfam" id="PF19054">
    <property type="entry name" value="DUF5753"/>
    <property type="match status" value="1"/>
</dbReference>
<evidence type="ECO:0000313" key="3">
    <source>
        <dbReference type="Proteomes" id="UP001348098"/>
    </source>
</evidence>
<protein>
    <submittedName>
        <fullName evidence="2">Helix-turn-helix transcriptional regulator</fullName>
    </submittedName>
</protein>
<dbReference type="InterPro" id="IPR010982">
    <property type="entry name" value="Lambda_DNA-bd_dom_sf"/>
</dbReference>
<dbReference type="Proteomes" id="UP001348098">
    <property type="component" value="Unassembled WGS sequence"/>
</dbReference>
<gene>
    <name evidence="2" type="ORF">U3653_00845</name>
</gene>
<dbReference type="EMBL" id="JAYKYQ010000001">
    <property type="protein sequence ID" value="MEB3508558.1"/>
    <property type="molecule type" value="Genomic_DNA"/>
</dbReference>